<evidence type="ECO:0000259" key="8">
    <source>
        <dbReference type="Pfam" id="PF09335"/>
    </source>
</evidence>
<dbReference type="AlphaFoldDB" id="A0A3P1TCZ6"/>
<sequence>MPWKQKPGRADIACMTWFGLVAVYGLVMLPLRAWLIVRAPDVLAMISGSRTAIATVGALSSQGAMPHALIVFAVAAVASIKLDWIFWWAGRLWGRGMIEVWAGRSARAAKSYAVAERWAHKLGPFGFLIAYVPIPLPIMQVVFVLSGATGLKLWKFLLYDFLASTVWLGLYYNLGWMFGEPIVQALEYYAKIAGYISIALLIFVVFSVSRRQGRKG</sequence>
<accession>A0A3P1TCZ6</accession>
<evidence type="ECO:0000256" key="1">
    <source>
        <dbReference type="ARBA" id="ARBA00004651"/>
    </source>
</evidence>
<dbReference type="GO" id="GO:0005886">
    <property type="term" value="C:plasma membrane"/>
    <property type="evidence" value="ECO:0007669"/>
    <property type="project" value="UniProtKB-SubCell"/>
</dbReference>
<evidence type="ECO:0000256" key="4">
    <source>
        <dbReference type="ARBA" id="ARBA00022692"/>
    </source>
</evidence>
<comment type="subcellular location">
    <subcellularLocation>
        <location evidence="1">Cell membrane</location>
        <topology evidence="1">Multi-pass membrane protein</topology>
    </subcellularLocation>
</comment>
<dbReference type="PANTHER" id="PTHR42709">
    <property type="entry name" value="ALKALINE PHOSPHATASE LIKE PROTEIN"/>
    <property type="match status" value="1"/>
</dbReference>
<keyword evidence="5 7" id="KW-1133">Transmembrane helix</keyword>
<dbReference type="Pfam" id="PF09335">
    <property type="entry name" value="VTT_dom"/>
    <property type="match status" value="1"/>
</dbReference>
<gene>
    <name evidence="9" type="ORF">EII34_04040</name>
</gene>
<feature type="transmembrane region" description="Helical" evidence="7">
    <location>
        <begin position="12"/>
        <end position="36"/>
    </location>
</feature>
<evidence type="ECO:0000256" key="6">
    <source>
        <dbReference type="ARBA" id="ARBA00023136"/>
    </source>
</evidence>
<keyword evidence="4 7" id="KW-0812">Transmembrane</keyword>
<comment type="caution">
    <text evidence="9">The sequence shown here is derived from an EMBL/GenBank/DDBJ whole genome shotgun (WGS) entry which is preliminary data.</text>
</comment>
<dbReference type="EMBL" id="RQZG01000003">
    <property type="protein sequence ID" value="RRD06363.1"/>
    <property type="molecule type" value="Genomic_DNA"/>
</dbReference>
<dbReference type="InterPro" id="IPR051311">
    <property type="entry name" value="DedA_domain"/>
</dbReference>
<feature type="transmembrane region" description="Helical" evidence="7">
    <location>
        <begin position="188"/>
        <end position="208"/>
    </location>
</feature>
<evidence type="ECO:0000256" key="3">
    <source>
        <dbReference type="ARBA" id="ARBA00022475"/>
    </source>
</evidence>
<dbReference type="Proteomes" id="UP000280819">
    <property type="component" value="Unassembled WGS sequence"/>
</dbReference>
<feature type="transmembrane region" description="Helical" evidence="7">
    <location>
        <begin position="157"/>
        <end position="176"/>
    </location>
</feature>
<comment type="similarity">
    <text evidence="2">Belongs to the DedA family.</text>
</comment>
<evidence type="ECO:0000256" key="7">
    <source>
        <dbReference type="SAM" id="Phobius"/>
    </source>
</evidence>
<reference evidence="9 10" key="1">
    <citation type="submission" date="2018-11" db="EMBL/GenBank/DDBJ databases">
        <title>Genomes From Bacteria Associated with the Canine Oral Cavity: a Test Case for Automated Genome-Based Taxonomic Assignment.</title>
        <authorList>
            <person name="Coil D.A."/>
            <person name="Jospin G."/>
            <person name="Darling A.E."/>
            <person name="Wallis C."/>
            <person name="Davis I.J."/>
            <person name="Harris S."/>
            <person name="Eisen J.A."/>
            <person name="Holcombe L.J."/>
            <person name="O'Flynn C."/>
        </authorList>
    </citation>
    <scope>NUCLEOTIDE SEQUENCE [LARGE SCALE GENOMIC DNA]</scope>
    <source>
        <strain evidence="9 10">OH887_COT-365</strain>
    </source>
</reference>
<evidence type="ECO:0000313" key="10">
    <source>
        <dbReference type="Proteomes" id="UP000280819"/>
    </source>
</evidence>
<dbReference type="PANTHER" id="PTHR42709:SF6">
    <property type="entry name" value="UNDECAPRENYL PHOSPHATE TRANSPORTER A"/>
    <property type="match status" value="1"/>
</dbReference>
<feature type="domain" description="VTT" evidence="8">
    <location>
        <begin position="54"/>
        <end position="176"/>
    </location>
</feature>
<dbReference type="InterPro" id="IPR032816">
    <property type="entry name" value="VTT_dom"/>
</dbReference>
<organism evidence="9 10">
    <name type="scientific">Arachnia propionica</name>
    <dbReference type="NCBI Taxonomy" id="1750"/>
    <lineage>
        <taxon>Bacteria</taxon>
        <taxon>Bacillati</taxon>
        <taxon>Actinomycetota</taxon>
        <taxon>Actinomycetes</taxon>
        <taxon>Propionibacteriales</taxon>
        <taxon>Propionibacteriaceae</taxon>
        <taxon>Arachnia</taxon>
    </lineage>
</organism>
<name>A0A3P1TCZ6_9ACTN</name>
<keyword evidence="3" id="KW-1003">Cell membrane</keyword>
<dbReference type="OrthoDB" id="3727474at2"/>
<evidence type="ECO:0000256" key="2">
    <source>
        <dbReference type="ARBA" id="ARBA00010792"/>
    </source>
</evidence>
<feature type="transmembrane region" description="Helical" evidence="7">
    <location>
        <begin position="68"/>
        <end position="89"/>
    </location>
</feature>
<protein>
    <submittedName>
        <fullName evidence="9">DedA family protein</fullName>
    </submittedName>
</protein>
<proteinExistence type="inferred from homology"/>
<evidence type="ECO:0000313" key="9">
    <source>
        <dbReference type="EMBL" id="RRD06363.1"/>
    </source>
</evidence>
<feature type="transmembrane region" description="Helical" evidence="7">
    <location>
        <begin position="125"/>
        <end position="145"/>
    </location>
</feature>
<keyword evidence="6 7" id="KW-0472">Membrane</keyword>
<evidence type="ECO:0000256" key="5">
    <source>
        <dbReference type="ARBA" id="ARBA00022989"/>
    </source>
</evidence>